<organism evidence="1">
    <name type="scientific">Nephila pilipes</name>
    <name type="common">Giant wood spider</name>
    <name type="synonym">Nephila maculata</name>
    <dbReference type="NCBI Taxonomy" id="299642"/>
    <lineage>
        <taxon>Eukaryota</taxon>
        <taxon>Metazoa</taxon>
        <taxon>Ecdysozoa</taxon>
        <taxon>Arthropoda</taxon>
        <taxon>Chelicerata</taxon>
        <taxon>Arachnida</taxon>
        <taxon>Araneae</taxon>
        <taxon>Araneomorphae</taxon>
        <taxon>Entelegynae</taxon>
        <taxon>Araneoidea</taxon>
        <taxon>Nephilidae</taxon>
        <taxon>Nephila</taxon>
    </lineage>
</organism>
<accession>A0A076L2K5</accession>
<proteinExistence type="evidence at transcript level"/>
<sequence>MPLIGQRPQKIRLAMQICVPTRQKRKSVPSRKRSNRLRMILIRYKNNSLKPIPNWKRRTRL</sequence>
<dbReference type="AlphaFoldDB" id="A0A076L2K5"/>
<name>A0A076L2K5_NEPPI</name>
<evidence type="ECO:0000313" key="1">
    <source>
        <dbReference type="EMBL" id="AII97854.1"/>
    </source>
</evidence>
<reference evidence="1" key="1">
    <citation type="submission" date="2013-07" db="EMBL/GenBank/DDBJ databases">
        <title>Nephila pilipes venom gland.</title>
        <authorList>
            <person name="Huo L.J."/>
        </authorList>
    </citation>
    <scope>NUCLEOTIDE SEQUENCE</scope>
    <source>
        <tissue evidence="1">Venom gland</tissue>
    </source>
</reference>
<dbReference type="EMBL" id="KF433532">
    <property type="protein sequence ID" value="AII97854.1"/>
    <property type="molecule type" value="mRNA"/>
</dbReference>
<protein>
    <submittedName>
        <fullName evidence="1">BLTX485</fullName>
    </submittedName>
</protein>